<sequence>MKIIFKYGSLIVLILIFLLKTQRYSDFLASNDILKTIGIIAVLIFLNFVIIYIYESKSKTKHRSTNVLVIIFLLLITLNIFFNYLQFKKEIWKEYYVPNNYFLKVKGYEIKLYKDNSYEINEYWHGESQHYFGKYNFVNDTLNINDKNIETKTESQLTSQYQFNKYSKEFEPLENGFKNLKNREK</sequence>
<dbReference type="STRING" id="266749.SAMN05421876_1294"/>
<keyword evidence="1" id="KW-1133">Transmembrane helix</keyword>
<gene>
    <name evidence="2" type="ORF">OA86_14990</name>
</gene>
<dbReference type="Proteomes" id="UP000031473">
    <property type="component" value="Unassembled WGS sequence"/>
</dbReference>
<feature type="transmembrane region" description="Helical" evidence="1">
    <location>
        <begin position="66"/>
        <end position="85"/>
    </location>
</feature>
<evidence type="ECO:0000313" key="3">
    <source>
        <dbReference type="Proteomes" id="UP000031473"/>
    </source>
</evidence>
<keyword evidence="3" id="KW-1185">Reference proteome</keyword>
<protein>
    <submittedName>
        <fullName evidence="2">Uncharacterized protein</fullName>
    </submittedName>
</protein>
<keyword evidence="1" id="KW-0472">Membrane</keyword>
<evidence type="ECO:0000256" key="1">
    <source>
        <dbReference type="SAM" id="Phobius"/>
    </source>
</evidence>
<reference evidence="2 3" key="1">
    <citation type="submission" date="2014-10" db="EMBL/GenBank/DDBJ databases">
        <title>Kaistella jeonii genome.</title>
        <authorList>
            <person name="Clayton J.T."/>
            <person name="Newman J.D."/>
        </authorList>
    </citation>
    <scope>NUCLEOTIDE SEQUENCE [LARGE SCALE GENOMIC DNA]</scope>
    <source>
        <strain evidence="2 3">DSM 17048</strain>
    </source>
</reference>
<organism evidence="2 3">
    <name type="scientific">Kaistella jeonii</name>
    <dbReference type="NCBI Taxonomy" id="266749"/>
    <lineage>
        <taxon>Bacteria</taxon>
        <taxon>Pseudomonadati</taxon>
        <taxon>Bacteroidota</taxon>
        <taxon>Flavobacteriia</taxon>
        <taxon>Flavobacteriales</taxon>
        <taxon>Weeksellaceae</taxon>
        <taxon>Chryseobacterium group</taxon>
        <taxon>Kaistella</taxon>
    </lineage>
</organism>
<feature type="transmembrane region" description="Helical" evidence="1">
    <location>
        <begin position="33"/>
        <end position="54"/>
    </location>
</feature>
<proteinExistence type="predicted"/>
<evidence type="ECO:0000313" key="2">
    <source>
        <dbReference type="EMBL" id="KIA82622.1"/>
    </source>
</evidence>
<name>A0A0C1ENI6_9FLAO</name>
<comment type="caution">
    <text evidence="2">The sequence shown here is derived from an EMBL/GenBank/DDBJ whole genome shotgun (WGS) entry which is preliminary data.</text>
</comment>
<accession>A0A0C1ENI6</accession>
<dbReference type="AlphaFoldDB" id="A0A0C1ENI6"/>
<dbReference type="EMBL" id="JSYL01000024">
    <property type="protein sequence ID" value="KIA82622.1"/>
    <property type="molecule type" value="Genomic_DNA"/>
</dbReference>
<keyword evidence="1" id="KW-0812">Transmembrane</keyword>